<dbReference type="InterPro" id="IPR001789">
    <property type="entry name" value="Sig_transdc_resp-reg_receiver"/>
</dbReference>
<dbReference type="RefSeq" id="WP_194114388.1">
    <property type="nucleotide sequence ID" value="NZ_JADFUA010000001.1"/>
</dbReference>
<keyword evidence="8" id="KW-0547">Nucleotide-binding</keyword>
<evidence type="ECO:0000256" key="15">
    <source>
        <dbReference type="ARBA" id="ARBA00058004"/>
    </source>
</evidence>
<dbReference type="SUPFAM" id="SSF52172">
    <property type="entry name" value="CheY-like"/>
    <property type="match status" value="2"/>
</dbReference>
<name>A0A8J7FHJ5_9NEIS</name>
<dbReference type="GO" id="GO:0005886">
    <property type="term" value="C:plasma membrane"/>
    <property type="evidence" value="ECO:0007669"/>
    <property type="project" value="UniProtKB-SubCell"/>
</dbReference>
<keyword evidence="7 20" id="KW-0812">Transmembrane</keyword>
<evidence type="ECO:0000256" key="2">
    <source>
        <dbReference type="ARBA" id="ARBA00004651"/>
    </source>
</evidence>
<evidence type="ECO:0000259" key="22">
    <source>
        <dbReference type="PROSITE" id="PS50110"/>
    </source>
</evidence>
<evidence type="ECO:0000256" key="13">
    <source>
        <dbReference type="ARBA" id="ARBA00023136"/>
    </source>
</evidence>
<evidence type="ECO:0000256" key="9">
    <source>
        <dbReference type="ARBA" id="ARBA00022777"/>
    </source>
</evidence>
<evidence type="ECO:0000256" key="14">
    <source>
        <dbReference type="ARBA" id="ARBA00023306"/>
    </source>
</evidence>
<dbReference type="InterPro" id="IPR008207">
    <property type="entry name" value="Sig_transdc_His_kin_Hpt_dom"/>
</dbReference>
<dbReference type="CDD" id="cd00082">
    <property type="entry name" value="HisKA"/>
    <property type="match status" value="1"/>
</dbReference>
<dbReference type="Gene3D" id="6.10.340.10">
    <property type="match status" value="1"/>
</dbReference>
<evidence type="ECO:0000256" key="5">
    <source>
        <dbReference type="ARBA" id="ARBA00022553"/>
    </source>
</evidence>
<keyword evidence="11 20" id="KW-1133">Transmembrane helix</keyword>
<evidence type="ECO:0000256" key="4">
    <source>
        <dbReference type="ARBA" id="ARBA00022475"/>
    </source>
</evidence>
<dbReference type="AlphaFoldDB" id="A0A8J7FHJ5"/>
<evidence type="ECO:0000256" key="1">
    <source>
        <dbReference type="ARBA" id="ARBA00000085"/>
    </source>
</evidence>
<comment type="subcellular location">
    <subcellularLocation>
        <location evidence="2">Cell membrane</location>
        <topology evidence="2">Multi-pass membrane protein</topology>
    </subcellularLocation>
</comment>
<feature type="domain" description="Response regulatory" evidence="22">
    <location>
        <begin position="524"/>
        <end position="645"/>
    </location>
</feature>
<feature type="modified residue" description="Phosphohistidine" evidence="17">
    <location>
        <position position="865"/>
    </location>
</feature>
<evidence type="ECO:0000256" key="16">
    <source>
        <dbReference type="ARBA" id="ARBA00070152"/>
    </source>
</evidence>
<dbReference type="SMART" id="SM00304">
    <property type="entry name" value="HAMP"/>
    <property type="match status" value="1"/>
</dbReference>
<gene>
    <name evidence="25" type="ORF">INR99_00795</name>
</gene>
<dbReference type="Pfam" id="PF02518">
    <property type="entry name" value="HATPase_c"/>
    <property type="match status" value="1"/>
</dbReference>
<dbReference type="PRINTS" id="PR00344">
    <property type="entry name" value="BCTRLSENSOR"/>
</dbReference>
<feature type="domain" description="HAMP" evidence="23">
    <location>
        <begin position="187"/>
        <end position="239"/>
    </location>
</feature>
<sequence length="1011" mass="110227">MRILLFLRAMPLRWRIALTVGCIITATVLALAADSIRRHEADVSAHYELTARALARSVATSSAVWMMSRDYAGVQEILGGLAGYPDLRYAIVTANNGLIVAHSEHERRGQYLSQQPAEAVPQTLYSAGGVVDVLYPVTLGQQHLGWVRIGFGNTLLKNELASIRQHALLFALLASACGVLIAYFSARGLARRLETISKVADTVQAGQTGVRARLSGKDEAGRLATAFDTMLDTLEQQQHDLARQNSELAHHRETLEFEVENRTQDLVRARIAAEAANVAKGSFLANMSHEIRTPMNAIYGMSHLLLNTPLSARQVDYVQKIRSSGEHLLGIINDILDFSKIEAGKLEIENSTFAFDAVIRNVANLIGEKAAQKGLEVLFEVDPQVPETLCGDPLRLGQILTNYGNNAVKFTEQGEVRIAVSPVWQNEQEIMLRFAVSDTGIGLTSEQQSRLFQSFEQADASTTRRYGGTGLGLAICRRLAELMRGEVGVESTPGTGSTFWFTARLGVAPHSTAKQDKPHFDGERALLADDHAGARQALGDMLRRLDFQVTSVDSGSAAVNAACAAARNGAPYRVILLDWNMPGTDGVEAARQIAQLDLQPQPAIALVTAYGREEVLHQCAAAGIEHVLMKPVSPSMLLDTIMAMTGVRRDMPDNATAHIQALSQFAGQRILIAEDNPINQDLVIEFLQLAGLQADIAENGQKAVQMAIEGDYALILMDMQMPVLDGVAATQQLRAHDSLRALPIVAMTANVLQEDRERCLAAGMNDFLAKPIVPEQFYQLLQRWLATDSGKDGGTLAAAQVAEQSPLPVSISGLEMAKGLELSGNSPARYVKYLLRFAQSQPDETSRLRQALAENRWDDATRIVHTLKGQAGQIAAVHLAAHAAQLEHSLQQHPAPAQLEAPLQELESMLQRLCQTIQQSLGSPATPGETAADSDAGPDEASWKQELIRLLGNDDAKAHACFEKHAHRIARELQPEPYARLQQAIQAYDFEQALALLQPDNRTHHDAETRD</sequence>
<dbReference type="InterPro" id="IPR003660">
    <property type="entry name" value="HAMP_dom"/>
</dbReference>
<evidence type="ECO:0000259" key="24">
    <source>
        <dbReference type="PROSITE" id="PS50894"/>
    </source>
</evidence>
<dbReference type="SMART" id="SM00388">
    <property type="entry name" value="HisKA"/>
    <property type="match status" value="1"/>
</dbReference>
<evidence type="ECO:0000256" key="12">
    <source>
        <dbReference type="ARBA" id="ARBA00023012"/>
    </source>
</evidence>
<dbReference type="InterPro" id="IPR003661">
    <property type="entry name" value="HisK_dim/P_dom"/>
</dbReference>
<dbReference type="SUPFAM" id="SSF47384">
    <property type="entry name" value="Homodimeric domain of signal transducing histidine kinase"/>
    <property type="match status" value="1"/>
</dbReference>
<dbReference type="Gene3D" id="1.20.120.160">
    <property type="entry name" value="HPT domain"/>
    <property type="match status" value="1"/>
</dbReference>
<evidence type="ECO:0000256" key="20">
    <source>
        <dbReference type="SAM" id="Phobius"/>
    </source>
</evidence>
<keyword evidence="26" id="KW-1185">Reference proteome</keyword>
<comment type="function">
    <text evidence="15">Member of the two-component regulatory system BvgS/BvgA. Phosphorylates BvgA via a four-step phosphorelay in response to environmental signals.</text>
</comment>
<dbReference type="Pfam" id="PF00512">
    <property type="entry name" value="HisKA"/>
    <property type="match status" value="1"/>
</dbReference>
<feature type="modified residue" description="4-aspartylphosphate" evidence="18">
    <location>
        <position position="578"/>
    </location>
</feature>
<feature type="domain" description="Response regulatory" evidence="22">
    <location>
        <begin position="669"/>
        <end position="785"/>
    </location>
</feature>
<dbReference type="CDD" id="cd06225">
    <property type="entry name" value="HAMP"/>
    <property type="match status" value="1"/>
</dbReference>
<dbReference type="InterPro" id="IPR005467">
    <property type="entry name" value="His_kinase_dom"/>
</dbReference>
<feature type="transmembrane region" description="Helical" evidence="20">
    <location>
        <begin position="167"/>
        <end position="186"/>
    </location>
</feature>
<dbReference type="PROSITE" id="PS50110">
    <property type="entry name" value="RESPONSE_REGULATORY"/>
    <property type="match status" value="2"/>
</dbReference>
<dbReference type="Pfam" id="PF01627">
    <property type="entry name" value="Hpt"/>
    <property type="match status" value="1"/>
</dbReference>
<dbReference type="PROSITE" id="PS50885">
    <property type="entry name" value="HAMP"/>
    <property type="match status" value="1"/>
</dbReference>
<dbReference type="InterPro" id="IPR011006">
    <property type="entry name" value="CheY-like_superfamily"/>
</dbReference>
<keyword evidence="9" id="KW-0418">Kinase</keyword>
<dbReference type="InterPro" id="IPR036097">
    <property type="entry name" value="HisK_dim/P_sf"/>
</dbReference>
<evidence type="ECO:0000256" key="10">
    <source>
        <dbReference type="ARBA" id="ARBA00022840"/>
    </source>
</evidence>
<dbReference type="Gene3D" id="3.30.450.20">
    <property type="entry name" value="PAS domain"/>
    <property type="match status" value="1"/>
</dbReference>
<dbReference type="EC" id="2.7.13.3" evidence="3"/>
<evidence type="ECO:0000313" key="25">
    <source>
        <dbReference type="EMBL" id="MBE9607877.1"/>
    </source>
</evidence>
<evidence type="ECO:0000259" key="21">
    <source>
        <dbReference type="PROSITE" id="PS50109"/>
    </source>
</evidence>
<dbReference type="InterPro" id="IPR036890">
    <property type="entry name" value="HATPase_C_sf"/>
</dbReference>
<dbReference type="Pfam" id="PF17203">
    <property type="entry name" value="sCache_3_2"/>
    <property type="match status" value="1"/>
</dbReference>
<proteinExistence type="predicted"/>
<keyword evidence="14" id="KW-0131">Cell cycle</keyword>
<dbReference type="PANTHER" id="PTHR45339:SF1">
    <property type="entry name" value="HYBRID SIGNAL TRANSDUCTION HISTIDINE KINASE J"/>
    <property type="match status" value="1"/>
</dbReference>
<dbReference type="Gene3D" id="3.40.50.2300">
    <property type="match status" value="2"/>
</dbReference>
<keyword evidence="12" id="KW-0902">Two-component regulatory system</keyword>
<feature type="region of interest" description="Disordered" evidence="19">
    <location>
        <begin position="921"/>
        <end position="941"/>
    </location>
</feature>
<dbReference type="Pfam" id="PF00072">
    <property type="entry name" value="Response_reg"/>
    <property type="match status" value="2"/>
</dbReference>
<dbReference type="EMBL" id="JADFUA010000001">
    <property type="protein sequence ID" value="MBE9607877.1"/>
    <property type="molecule type" value="Genomic_DNA"/>
</dbReference>
<dbReference type="PROSITE" id="PS50109">
    <property type="entry name" value="HIS_KIN"/>
    <property type="match status" value="1"/>
</dbReference>
<dbReference type="Proteomes" id="UP000604481">
    <property type="component" value="Unassembled WGS sequence"/>
</dbReference>
<evidence type="ECO:0000313" key="26">
    <source>
        <dbReference type="Proteomes" id="UP000604481"/>
    </source>
</evidence>
<evidence type="ECO:0000256" key="8">
    <source>
        <dbReference type="ARBA" id="ARBA00022741"/>
    </source>
</evidence>
<dbReference type="CDD" id="cd16922">
    <property type="entry name" value="HATPase_EvgS-ArcB-TorS-like"/>
    <property type="match status" value="1"/>
</dbReference>
<dbReference type="SUPFAM" id="SSF158472">
    <property type="entry name" value="HAMP domain-like"/>
    <property type="match status" value="1"/>
</dbReference>
<evidence type="ECO:0000256" key="19">
    <source>
        <dbReference type="SAM" id="MobiDB-lite"/>
    </source>
</evidence>
<dbReference type="PROSITE" id="PS50894">
    <property type="entry name" value="HPT"/>
    <property type="match status" value="1"/>
</dbReference>
<comment type="caution">
    <text evidence="25">The sequence shown here is derived from an EMBL/GenBank/DDBJ whole genome shotgun (WGS) entry which is preliminary data.</text>
</comment>
<evidence type="ECO:0000256" key="18">
    <source>
        <dbReference type="PROSITE-ProRule" id="PRU00169"/>
    </source>
</evidence>
<organism evidence="25 26">
    <name type="scientific">Chitinilyticum piscinae</name>
    <dbReference type="NCBI Taxonomy" id="2866724"/>
    <lineage>
        <taxon>Bacteria</taxon>
        <taxon>Pseudomonadati</taxon>
        <taxon>Pseudomonadota</taxon>
        <taxon>Betaproteobacteria</taxon>
        <taxon>Neisseriales</taxon>
        <taxon>Chitinibacteraceae</taxon>
        <taxon>Chitinilyticum</taxon>
    </lineage>
</organism>
<keyword evidence="13 20" id="KW-0472">Membrane</keyword>
<dbReference type="Gene3D" id="3.30.565.10">
    <property type="entry name" value="Histidine kinase-like ATPase, C-terminal domain"/>
    <property type="match status" value="1"/>
</dbReference>
<keyword evidence="6" id="KW-0808">Transferase</keyword>
<dbReference type="InterPro" id="IPR004358">
    <property type="entry name" value="Sig_transdc_His_kin-like_C"/>
</dbReference>
<dbReference type="SUPFAM" id="SSF47226">
    <property type="entry name" value="Histidine-containing phosphotransfer domain, HPT domain"/>
    <property type="match status" value="1"/>
</dbReference>
<evidence type="ECO:0000256" key="7">
    <source>
        <dbReference type="ARBA" id="ARBA00022692"/>
    </source>
</evidence>
<dbReference type="Pfam" id="PF00672">
    <property type="entry name" value="HAMP"/>
    <property type="match status" value="1"/>
</dbReference>
<accession>A0A8J7FHJ5</accession>
<keyword evidence="5 18" id="KW-0597">Phosphoprotein</keyword>
<dbReference type="InterPro" id="IPR036641">
    <property type="entry name" value="HPT_dom_sf"/>
</dbReference>
<dbReference type="FunFam" id="3.30.565.10:FF:000010">
    <property type="entry name" value="Sensor histidine kinase RcsC"/>
    <property type="match status" value="1"/>
</dbReference>
<dbReference type="SMART" id="SM00448">
    <property type="entry name" value="REC"/>
    <property type="match status" value="2"/>
</dbReference>
<dbReference type="Gene3D" id="1.10.287.130">
    <property type="match status" value="1"/>
</dbReference>
<evidence type="ECO:0000256" key="6">
    <source>
        <dbReference type="ARBA" id="ARBA00022679"/>
    </source>
</evidence>
<feature type="domain" description="HPt" evidence="24">
    <location>
        <begin position="826"/>
        <end position="924"/>
    </location>
</feature>
<evidence type="ECO:0000256" key="3">
    <source>
        <dbReference type="ARBA" id="ARBA00012438"/>
    </source>
</evidence>
<evidence type="ECO:0000256" key="11">
    <source>
        <dbReference type="ARBA" id="ARBA00022989"/>
    </source>
</evidence>
<dbReference type="PANTHER" id="PTHR45339">
    <property type="entry name" value="HYBRID SIGNAL TRANSDUCTION HISTIDINE KINASE J"/>
    <property type="match status" value="1"/>
</dbReference>
<evidence type="ECO:0000259" key="23">
    <source>
        <dbReference type="PROSITE" id="PS50885"/>
    </source>
</evidence>
<comment type="catalytic activity">
    <reaction evidence="1">
        <text>ATP + protein L-histidine = ADP + protein N-phospho-L-histidine.</text>
        <dbReference type="EC" id="2.7.13.3"/>
    </reaction>
</comment>
<keyword evidence="4" id="KW-1003">Cell membrane</keyword>
<protein>
    <recommendedName>
        <fullName evidence="16">Virulence sensor protein BvgS</fullName>
        <ecNumber evidence="3">2.7.13.3</ecNumber>
    </recommendedName>
</protein>
<dbReference type="SUPFAM" id="SSF55874">
    <property type="entry name" value="ATPase domain of HSP90 chaperone/DNA topoisomerase II/histidine kinase"/>
    <property type="match status" value="1"/>
</dbReference>
<feature type="domain" description="Histidine kinase" evidence="21">
    <location>
        <begin position="286"/>
        <end position="507"/>
    </location>
</feature>
<dbReference type="SUPFAM" id="SSF103190">
    <property type="entry name" value="Sensory domain-like"/>
    <property type="match status" value="1"/>
</dbReference>
<dbReference type="CDD" id="cd17546">
    <property type="entry name" value="REC_hyHK_CKI1_RcsC-like"/>
    <property type="match status" value="2"/>
</dbReference>
<dbReference type="SMART" id="SM00387">
    <property type="entry name" value="HATPase_c"/>
    <property type="match status" value="1"/>
</dbReference>
<dbReference type="GO" id="GO:0005524">
    <property type="term" value="F:ATP binding"/>
    <property type="evidence" value="ECO:0007669"/>
    <property type="project" value="UniProtKB-KW"/>
</dbReference>
<feature type="modified residue" description="4-aspartylphosphate" evidence="18">
    <location>
        <position position="718"/>
    </location>
</feature>
<dbReference type="InterPro" id="IPR033463">
    <property type="entry name" value="sCache_3"/>
</dbReference>
<reference evidence="25 26" key="1">
    <citation type="submission" date="2020-10" db="EMBL/GenBank/DDBJ databases">
        <title>The genome sequence of Chitinilyticum litopenaei 4Y14.</title>
        <authorList>
            <person name="Liu Y."/>
        </authorList>
    </citation>
    <scope>NUCLEOTIDE SEQUENCE [LARGE SCALE GENOMIC DNA]</scope>
    <source>
        <strain evidence="25 26">4Y14</strain>
    </source>
</reference>
<dbReference type="InterPro" id="IPR003594">
    <property type="entry name" value="HATPase_dom"/>
</dbReference>
<dbReference type="GO" id="GO:0000155">
    <property type="term" value="F:phosphorelay sensor kinase activity"/>
    <property type="evidence" value="ECO:0007669"/>
    <property type="project" value="InterPro"/>
</dbReference>
<dbReference type="FunFam" id="1.10.287.130:FF:000038">
    <property type="entry name" value="Sensory transduction histidine kinase"/>
    <property type="match status" value="1"/>
</dbReference>
<dbReference type="InterPro" id="IPR029151">
    <property type="entry name" value="Sensor-like_sf"/>
</dbReference>
<evidence type="ECO:0000256" key="17">
    <source>
        <dbReference type="PROSITE-ProRule" id="PRU00110"/>
    </source>
</evidence>
<keyword evidence="10" id="KW-0067">ATP-binding</keyword>